<evidence type="ECO:0000313" key="2">
    <source>
        <dbReference type="EMBL" id="VEL23188.1"/>
    </source>
</evidence>
<evidence type="ECO:0000256" key="1">
    <source>
        <dbReference type="SAM" id="MobiDB-lite"/>
    </source>
</evidence>
<reference evidence="2" key="1">
    <citation type="submission" date="2018-11" db="EMBL/GenBank/DDBJ databases">
        <authorList>
            <consortium name="Pathogen Informatics"/>
        </authorList>
    </citation>
    <scope>NUCLEOTIDE SEQUENCE</scope>
</reference>
<organism evidence="2 3">
    <name type="scientific">Protopolystoma xenopodis</name>
    <dbReference type="NCBI Taxonomy" id="117903"/>
    <lineage>
        <taxon>Eukaryota</taxon>
        <taxon>Metazoa</taxon>
        <taxon>Spiralia</taxon>
        <taxon>Lophotrochozoa</taxon>
        <taxon>Platyhelminthes</taxon>
        <taxon>Monogenea</taxon>
        <taxon>Polyopisthocotylea</taxon>
        <taxon>Polystomatidea</taxon>
        <taxon>Polystomatidae</taxon>
        <taxon>Protopolystoma</taxon>
    </lineage>
</organism>
<feature type="compositionally biased region" description="Low complexity" evidence="1">
    <location>
        <begin position="141"/>
        <end position="157"/>
    </location>
</feature>
<comment type="caution">
    <text evidence="2">The sequence shown here is derived from an EMBL/GenBank/DDBJ whole genome shotgun (WGS) entry which is preliminary data.</text>
</comment>
<feature type="region of interest" description="Disordered" evidence="1">
    <location>
        <begin position="424"/>
        <end position="443"/>
    </location>
</feature>
<sequence>MKDVIQHKQLHSRISPDSELSEIINLRTKRYPLTVTLPWIRSTGRPNHDAIWLAESTHPRVGNPPPSALNIERSLSIDALSRVLSWPKSQSCASQFIQSIMPLNSLHPDVLPTPLRPTYQQVPMQKSGINSVGSRSEKAISSSTTVSTAPSSEVSTSGAPKANLQSNLTLRGNKDSLISSVRSHSLRAHKTRQGVKANHTTLPEQSLRLMNTDVSERKLVPPIKSFPSIAISRKAQETAAPVTTLPNTQSDFLNRQGIMTSSSLDQTNKIGKPLKRVIIVSNKHIGEQSEKSEGPPTFSQLTRVKVSQTDDKGANLNANYFLDNHSSSTPIGESHPCNFRVKSRTVAKHLVNSINRSTGNSLVSTNPRMVGVLSSYGQVNRHSIPLPSFSLIPKNALTISNQDHRRSDDCNIYSYGSDVKQMESRNSSNLAYRSTSHRPNINNKEGECPPEVIEQNADHLDFLFSNANYLEDYKGLMQF</sequence>
<proteinExistence type="predicted"/>
<accession>A0A3S5BGD0</accession>
<evidence type="ECO:0000313" key="3">
    <source>
        <dbReference type="Proteomes" id="UP000784294"/>
    </source>
</evidence>
<dbReference type="EMBL" id="CAAALY010060536">
    <property type="protein sequence ID" value="VEL23188.1"/>
    <property type="molecule type" value="Genomic_DNA"/>
</dbReference>
<name>A0A3S5BGD0_9PLAT</name>
<keyword evidence="3" id="KW-1185">Reference proteome</keyword>
<protein>
    <submittedName>
        <fullName evidence="2">Uncharacterized protein</fullName>
    </submittedName>
</protein>
<feature type="region of interest" description="Disordered" evidence="1">
    <location>
        <begin position="126"/>
        <end position="168"/>
    </location>
</feature>
<dbReference type="Proteomes" id="UP000784294">
    <property type="component" value="Unassembled WGS sequence"/>
</dbReference>
<gene>
    <name evidence="2" type="ORF">PXEA_LOCUS16628</name>
</gene>
<dbReference type="AlphaFoldDB" id="A0A3S5BGD0"/>